<name>A0A3N4HXU5_ASCIM</name>
<reference evidence="1 2" key="1">
    <citation type="journal article" date="2018" name="Nat. Ecol. Evol.">
        <title>Pezizomycetes genomes reveal the molecular basis of ectomycorrhizal truffle lifestyle.</title>
        <authorList>
            <person name="Murat C."/>
            <person name="Payen T."/>
            <person name="Noel B."/>
            <person name="Kuo A."/>
            <person name="Morin E."/>
            <person name="Chen J."/>
            <person name="Kohler A."/>
            <person name="Krizsan K."/>
            <person name="Balestrini R."/>
            <person name="Da Silva C."/>
            <person name="Montanini B."/>
            <person name="Hainaut M."/>
            <person name="Levati E."/>
            <person name="Barry K.W."/>
            <person name="Belfiori B."/>
            <person name="Cichocki N."/>
            <person name="Clum A."/>
            <person name="Dockter R.B."/>
            <person name="Fauchery L."/>
            <person name="Guy J."/>
            <person name="Iotti M."/>
            <person name="Le Tacon F."/>
            <person name="Lindquist E.A."/>
            <person name="Lipzen A."/>
            <person name="Malagnac F."/>
            <person name="Mello A."/>
            <person name="Molinier V."/>
            <person name="Miyauchi S."/>
            <person name="Poulain J."/>
            <person name="Riccioni C."/>
            <person name="Rubini A."/>
            <person name="Sitrit Y."/>
            <person name="Splivallo R."/>
            <person name="Traeger S."/>
            <person name="Wang M."/>
            <person name="Zifcakova L."/>
            <person name="Wipf D."/>
            <person name="Zambonelli A."/>
            <person name="Paolocci F."/>
            <person name="Nowrousian M."/>
            <person name="Ottonello S."/>
            <person name="Baldrian P."/>
            <person name="Spatafora J.W."/>
            <person name="Henrissat B."/>
            <person name="Nagy L.G."/>
            <person name="Aury J.M."/>
            <person name="Wincker P."/>
            <person name="Grigoriev I.V."/>
            <person name="Bonfante P."/>
            <person name="Martin F.M."/>
        </authorList>
    </citation>
    <scope>NUCLEOTIDE SEQUENCE [LARGE SCALE GENOMIC DNA]</scope>
    <source>
        <strain evidence="1 2">RN42</strain>
    </source>
</reference>
<evidence type="ECO:0000313" key="1">
    <source>
        <dbReference type="EMBL" id="RPA78672.1"/>
    </source>
</evidence>
<protein>
    <submittedName>
        <fullName evidence="1">Uncharacterized protein</fullName>
    </submittedName>
</protein>
<dbReference type="Proteomes" id="UP000275078">
    <property type="component" value="Unassembled WGS sequence"/>
</dbReference>
<proteinExistence type="predicted"/>
<accession>A0A3N4HXU5</accession>
<gene>
    <name evidence="1" type="ORF">BJ508DRAFT_363688</name>
</gene>
<sequence length="320" mass="35252">MAFPSWLLFPTVATCGSVDVRSCFKIWNLNHGRKIKFPTFSHVCLLPISYLLLCFFDNIHNSIFNLLTIPMALETTHKSSDTYHGSAIRLIHRYISHSASPSSPLNLKIHILSTTTTSLTITTSNGLLFTIHETPTTTTIPTIHYYPPPLPPSSSTPSTTSDPPYCSPTYSITPNPGLLLPSTYLYDLHALLTRNLALAASFTTFTSFPFPRSQAHYSRWRQTCEDWKRQPGGGEDVLGTETMWLWALEGLLIAVGCLLEREEVRRVVVSWNGFGFLGGRGEYGEWEVPCRLGRVGLGGGGGGVDGDGHCWCDAGVGWGV</sequence>
<dbReference type="AlphaFoldDB" id="A0A3N4HXU5"/>
<evidence type="ECO:0000313" key="2">
    <source>
        <dbReference type="Proteomes" id="UP000275078"/>
    </source>
</evidence>
<organism evidence="1 2">
    <name type="scientific">Ascobolus immersus RN42</name>
    <dbReference type="NCBI Taxonomy" id="1160509"/>
    <lineage>
        <taxon>Eukaryota</taxon>
        <taxon>Fungi</taxon>
        <taxon>Dikarya</taxon>
        <taxon>Ascomycota</taxon>
        <taxon>Pezizomycotina</taxon>
        <taxon>Pezizomycetes</taxon>
        <taxon>Pezizales</taxon>
        <taxon>Ascobolaceae</taxon>
        <taxon>Ascobolus</taxon>
    </lineage>
</organism>
<keyword evidence="2" id="KW-1185">Reference proteome</keyword>
<dbReference type="EMBL" id="ML119708">
    <property type="protein sequence ID" value="RPA78672.1"/>
    <property type="molecule type" value="Genomic_DNA"/>
</dbReference>